<comment type="subcellular location">
    <subcellularLocation>
        <location evidence="1">Membrane</location>
    </subcellularLocation>
</comment>
<dbReference type="PANTHER" id="PTHR11863">
    <property type="entry name" value="STEROL DESATURASE"/>
    <property type="match status" value="1"/>
</dbReference>
<feature type="transmembrane region" description="Helical" evidence="5">
    <location>
        <begin position="44"/>
        <end position="65"/>
    </location>
</feature>
<feature type="transmembrane region" description="Helical" evidence="5">
    <location>
        <begin position="85"/>
        <end position="106"/>
    </location>
</feature>
<dbReference type="GO" id="GO:0016491">
    <property type="term" value="F:oxidoreductase activity"/>
    <property type="evidence" value="ECO:0007669"/>
    <property type="project" value="InterPro"/>
</dbReference>
<dbReference type="GO" id="GO:0005506">
    <property type="term" value="F:iron ion binding"/>
    <property type="evidence" value="ECO:0007669"/>
    <property type="project" value="InterPro"/>
</dbReference>
<proteinExistence type="predicted"/>
<dbReference type="Pfam" id="PF04116">
    <property type="entry name" value="FA_hydroxylase"/>
    <property type="match status" value="1"/>
</dbReference>
<evidence type="ECO:0000313" key="7">
    <source>
        <dbReference type="EMBL" id="RFS23516.1"/>
    </source>
</evidence>
<dbReference type="GO" id="GO:0016020">
    <property type="term" value="C:membrane"/>
    <property type="evidence" value="ECO:0007669"/>
    <property type="project" value="UniProtKB-SubCell"/>
</dbReference>
<keyword evidence="2 5" id="KW-0812">Transmembrane</keyword>
<sequence length="272" mass="31913">MVNFFEHIPSSLRTLILIGGLLVLWILEGIAPRFHFKGNRYRHAGINLFFTLTTAIINTALAFLVVKATRYTSQNQFGILYLVKLPLWLHTLLAVMLLDFMGAWLIHWVQHKKAWLWQFHKIHHIDTEIDATTALRHHPVESLWRVGALFIAIFILGVPFWMVMFYQSLSVLFSQATHANIRLPQWLDDSISWVLVSPDMHKVHHSTYQPETDSNYANIFSLWDRIFGTFKKVETTKLKYVLDEYQETRYEQIGTLMKVPWEPLPNQDIQVK</sequence>
<keyword evidence="3 5" id="KW-1133">Transmembrane helix</keyword>
<dbReference type="AlphaFoldDB" id="A0A3E1YBV6"/>
<dbReference type="EMBL" id="QPMM01000004">
    <property type="protein sequence ID" value="RFS23516.1"/>
    <property type="molecule type" value="Genomic_DNA"/>
</dbReference>
<evidence type="ECO:0000256" key="5">
    <source>
        <dbReference type="SAM" id="Phobius"/>
    </source>
</evidence>
<evidence type="ECO:0000256" key="1">
    <source>
        <dbReference type="ARBA" id="ARBA00004370"/>
    </source>
</evidence>
<evidence type="ECO:0000256" key="2">
    <source>
        <dbReference type="ARBA" id="ARBA00022692"/>
    </source>
</evidence>
<feature type="transmembrane region" description="Helical" evidence="5">
    <location>
        <begin position="146"/>
        <end position="166"/>
    </location>
</feature>
<organism evidence="7 8">
    <name type="scientific">Chitinophaga silvatica</name>
    <dbReference type="NCBI Taxonomy" id="2282649"/>
    <lineage>
        <taxon>Bacteria</taxon>
        <taxon>Pseudomonadati</taxon>
        <taxon>Bacteroidota</taxon>
        <taxon>Chitinophagia</taxon>
        <taxon>Chitinophagales</taxon>
        <taxon>Chitinophagaceae</taxon>
        <taxon>Chitinophaga</taxon>
    </lineage>
</organism>
<dbReference type="RefSeq" id="WP_116975707.1">
    <property type="nucleotide sequence ID" value="NZ_QPMM01000004.1"/>
</dbReference>
<dbReference type="InterPro" id="IPR050307">
    <property type="entry name" value="Sterol_Desaturase_Related"/>
</dbReference>
<feature type="domain" description="Fatty acid hydroxylase" evidence="6">
    <location>
        <begin position="93"/>
        <end position="229"/>
    </location>
</feature>
<keyword evidence="8" id="KW-1185">Reference proteome</keyword>
<evidence type="ECO:0000259" key="6">
    <source>
        <dbReference type="Pfam" id="PF04116"/>
    </source>
</evidence>
<evidence type="ECO:0000313" key="8">
    <source>
        <dbReference type="Proteomes" id="UP000260644"/>
    </source>
</evidence>
<evidence type="ECO:0000256" key="3">
    <source>
        <dbReference type="ARBA" id="ARBA00022989"/>
    </source>
</evidence>
<dbReference type="InterPro" id="IPR006694">
    <property type="entry name" value="Fatty_acid_hydroxylase"/>
</dbReference>
<dbReference type="OrthoDB" id="9770329at2"/>
<keyword evidence="4 5" id="KW-0472">Membrane</keyword>
<dbReference type="GO" id="GO:0008610">
    <property type="term" value="P:lipid biosynthetic process"/>
    <property type="evidence" value="ECO:0007669"/>
    <property type="project" value="InterPro"/>
</dbReference>
<reference evidence="7 8" key="1">
    <citation type="submission" date="2018-07" db="EMBL/GenBank/DDBJ databases">
        <title>Chitinophaga K2CV101002-2 sp. nov., isolated from a monsoon evergreen broad-leaved forest soil.</title>
        <authorList>
            <person name="Lv Y."/>
        </authorList>
    </citation>
    <scope>NUCLEOTIDE SEQUENCE [LARGE SCALE GENOMIC DNA]</scope>
    <source>
        <strain evidence="7 8">GDMCC 1.1288</strain>
    </source>
</reference>
<gene>
    <name evidence="7" type="ORF">DVR12_10915</name>
</gene>
<accession>A0A3E1YBV6</accession>
<dbReference type="Proteomes" id="UP000260644">
    <property type="component" value="Unassembled WGS sequence"/>
</dbReference>
<evidence type="ECO:0000256" key="4">
    <source>
        <dbReference type="ARBA" id="ARBA00023136"/>
    </source>
</evidence>
<name>A0A3E1YBV6_9BACT</name>
<comment type="caution">
    <text evidence="7">The sequence shown here is derived from an EMBL/GenBank/DDBJ whole genome shotgun (WGS) entry which is preliminary data.</text>
</comment>
<feature type="transmembrane region" description="Helical" evidence="5">
    <location>
        <begin position="12"/>
        <end position="32"/>
    </location>
</feature>
<protein>
    <submittedName>
        <fullName evidence="7">Fatty acid hydroxylase family protein</fullName>
    </submittedName>
</protein>